<dbReference type="OrthoDB" id="3064537at2759"/>
<sequence length="286" mass="32495">MTKTTGNKKNNLSIFHNQRKHLTSDKLYIGNKQLHTKESGVFDVVPTDDQGHQVPFEELVWFETKNNSSVVVAAHQASATVNTDPEPAIFSIVGEVGEFDSQLGCHGGYNIRPNIHSLTDATLTLALIRPWSPLYGPEFNTAIANLDILMEARRNIEVGWRMQRMTVDSPRRGKVIVKNKLFKLRLSTPDAITNNTKYMDPYNFEWKVHPDAKDKLAELVRNRTHKVAALQAFTFDGKHIALGSYRTKLPNCLVHIKSVMRHAVDPKDQINKFFCRDHLRTGSRTH</sequence>
<evidence type="ECO:0000313" key="2">
    <source>
        <dbReference type="Proteomes" id="UP000297245"/>
    </source>
</evidence>
<name>A0A4S8L6C1_DENBC</name>
<dbReference type="EMBL" id="ML179617">
    <property type="protein sequence ID" value="THU84166.1"/>
    <property type="molecule type" value="Genomic_DNA"/>
</dbReference>
<dbReference type="Proteomes" id="UP000297245">
    <property type="component" value="Unassembled WGS sequence"/>
</dbReference>
<organism evidence="1 2">
    <name type="scientific">Dendrothele bispora (strain CBS 962.96)</name>
    <dbReference type="NCBI Taxonomy" id="1314807"/>
    <lineage>
        <taxon>Eukaryota</taxon>
        <taxon>Fungi</taxon>
        <taxon>Dikarya</taxon>
        <taxon>Basidiomycota</taxon>
        <taxon>Agaricomycotina</taxon>
        <taxon>Agaricomycetes</taxon>
        <taxon>Agaricomycetidae</taxon>
        <taxon>Agaricales</taxon>
        <taxon>Agaricales incertae sedis</taxon>
        <taxon>Dendrothele</taxon>
    </lineage>
</organism>
<gene>
    <name evidence="1" type="ORF">K435DRAFT_806922</name>
</gene>
<reference evidence="1 2" key="1">
    <citation type="journal article" date="2019" name="Nat. Ecol. Evol.">
        <title>Megaphylogeny resolves global patterns of mushroom evolution.</title>
        <authorList>
            <person name="Varga T."/>
            <person name="Krizsan K."/>
            <person name="Foldi C."/>
            <person name="Dima B."/>
            <person name="Sanchez-Garcia M."/>
            <person name="Sanchez-Ramirez S."/>
            <person name="Szollosi G.J."/>
            <person name="Szarkandi J.G."/>
            <person name="Papp V."/>
            <person name="Albert L."/>
            <person name="Andreopoulos W."/>
            <person name="Angelini C."/>
            <person name="Antonin V."/>
            <person name="Barry K.W."/>
            <person name="Bougher N.L."/>
            <person name="Buchanan P."/>
            <person name="Buyck B."/>
            <person name="Bense V."/>
            <person name="Catcheside P."/>
            <person name="Chovatia M."/>
            <person name="Cooper J."/>
            <person name="Damon W."/>
            <person name="Desjardin D."/>
            <person name="Finy P."/>
            <person name="Geml J."/>
            <person name="Haridas S."/>
            <person name="Hughes K."/>
            <person name="Justo A."/>
            <person name="Karasinski D."/>
            <person name="Kautmanova I."/>
            <person name="Kiss B."/>
            <person name="Kocsube S."/>
            <person name="Kotiranta H."/>
            <person name="LaButti K.M."/>
            <person name="Lechner B.E."/>
            <person name="Liimatainen K."/>
            <person name="Lipzen A."/>
            <person name="Lukacs Z."/>
            <person name="Mihaltcheva S."/>
            <person name="Morgado L.N."/>
            <person name="Niskanen T."/>
            <person name="Noordeloos M.E."/>
            <person name="Ohm R.A."/>
            <person name="Ortiz-Santana B."/>
            <person name="Ovrebo C."/>
            <person name="Racz N."/>
            <person name="Riley R."/>
            <person name="Savchenko A."/>
            <person name="Shiryaev A."/>
            <person name="Soop K."/>
            <person name="Spirin V."/>
            <person name="Szebenyi C."/>
            <person name="Tomsovsky M."/>
            <person name="Tulloss R.E."/>
            <person name="Uehling J."/>
            <person name="Grigoriev I.V."/>
            <person name="Vagvolgyi C."/>
            <person name="Papp T."/>
            <person name="Martin F.M."/>
            <person name="Miettinen O."/>
            <person name="Hibbett D.S."/>
            <person name="Nagy L.G."/>
        </authorList>
    </citation>
    <scope>NUCLEOTIDE SEQUENCE [LARGE SCALE GENOMIC DNA]</scope>
    <source>
        <strain evidence="1 2">CBS 962.96</strain>
    </source>
</reference>
<dbReference type="AlphaFoldDB" id="A0A4S8L6C1"/>
<protein>
    <submittedName>
        <fullName evidence="1">Uncharacterized protein</fullName>
    </submittedName>
</protein>
<accession>A0A4S8L6C1</accession>
<keyword evidence="2" id="KW-1185">Reference proteome</keyword>
<evidence type="ECO:0000313" key="1">
    <source>
        <dbReference type="EMBL" id="THU84166.1"/>
    </source>
</evidence>
<proteinExistence type="predicted"/>